<dbReference type="Proteomes" id="UP000024635">
    <property type="component" value="Unassembled WGS sequence"/>
</dbReference>
<accession>A0A016SE95</accession>
<dbReference type="EMBL" id="JARK01001580">
    <property type="protein sequence ID" value="EYB88594.1"/>
    <property type="molecule type" value="Genomic_DNA"/>
</dbReference>
<reference evidence="3" key="1">
    <citation type="journal article" date="2015" name="Nat. Genet.">
        <title>The genome and transcriptome of the zoonotic hookworm Ancylostoma ceylanicum identify infection-specific gene families.</title>
        <authorList>
            <person name="Schwarz E.M."/>
            <person name="Hu Y."/>
            <person name="Antoshechkin I."/>
            <person name="Miller M.M."/>
            <person name="Sternberg P.W."/>
            <person name="Aroian R.V."/>
        </authorList>
    </citation>
    <scope>NUCLEOTIDE SEQUENCE</scope>
    <source>
        <strain evidence="3">HY135</strain>
    </source>
</reference>
<protein>
    <submittedName>
        <fullName evidence="2">Uncharacterized protein</fullName>
    </submittedName>
</protein>
<feature type="region of interest" description="Disordered" evidence="1">
    <location>
        <begin position="1"/>
        <end position="28"/>
    </location>
</feature>
<keyword evidence="3" id="KW-1185">Reference proteome</keyword>
<gene>
    <name evidence="2" type="primary">Acey_s0244.g3519</name>
    <name evidence="2" type="ORF">Y032_0244g3519</name>
</gene>
<proteinExistence type="predicted"/>
<sequence length="74" mass="8573">MKKVNSSPNWAPRNGTPTANDIDNDNDIDIVSDTRKQELTSHWNKGEVLSTHVREERNHVVEKLVRVHLLQQFL</sequence>
<evidence type="ECO:0000256" key="1">
    <source>
        <dbReference type="SAM" id="MobiDB-lite"/>
    </source>
</evidence>
<evidence type="ECO:0000313" key="2">
    <source>
        <dbReference type="EMBL" id="EYB88594.1"/>
    </source>
</evidence>
<dbReference type="AlphaFoldDB" id="A0A016SE95"/>
<name>A0A016SE95_9BILA</name>
<evidence type="ECO:0000313" key="3">
    <source>
        <dbReference type="Proteomes" id="UP000024635"/>
    </source>
</evidence>
<organism evidence="2 3">
    <name type="scientific">Ancylostoma ceylanicum</name>
    <dbReference type="NCBI Taxonomy" id="53326"/>
    <lineage>
        <taxon>Eukaryota</taxon>
        <taxon>Metazoa</taxon>
        <taxon>Ecdysozoa</taxon>
        <taxon>Nematoda</taxon>
        <taxon>Chromadorea</taxon>
        <taxon>Rhabditida</taxon>
        <taxon>Rhabditina</taxon>
        <taxon>Rhabditomorpha</taxon>
        <taxon>Strongyloidea</taxon>
        <taxon>Ancylostomatidae</taxon>
        <taxon>Ancylostomatinae</taxon>
        <taxon>Ancylostoma</taxon>
    </lineage>
</organism>
<comment type="caution">
    <text evidence="2">The sequence shown here is derived from an EMBL/GenBank/DDBJ whole genome shotgun (WGS) entry which is preliminary data.</text>
</comment>
<feature type="compositionally biased region" description="Polar residues" evidence="1">
    <location>
        <begin position="1"/>
        <end position="19"/>
    </location>
</feature>